<dbReference type="KEGG" id="ise:JBKA6_0977"/>
<dbReference type="SMART" id="SM00257">
    <property type="entry name" value="LysM"/>
    <property type="match status" value="2"/>
</dbReference>
<dbReference type="GO" id="GO:0009279">
    <property type="term" value="C:cell outer membrane"/>
    <property type="evidence" value="ECO:0007669"/>
    <property type="project" value="UniProtKB-SubCell"/>
</dbReference>
<dbReference type="PROSITE" id="PS51123">
    <property type="entry name" value="OMPA_2"/>
    <property type="match status" value="1"/>
</dbReference>
<keyword evidence="2 5" id="KW-0472">Membrane</keyword>
<evidence type="ECO:0000256" key="5">
    <source>
        <dbReference type="PROSITE-ProRule" id="PRU00473"/>
    </source>
</evidence>
<dbReference type="Pfam" id="PF00691">
    <property type="entry name" value="OmpA"/>
    <property type="match status" value="1"/>
</dbReference>
<accession>A0A1J1E6M7</accession>
<feature type="chain" id="PRO_5012294780" description="Peptidoglycan-associated lipoprotein" evidence="6">
    <location>
        <begin position="19"/>
        <end position="803"/>
    </location>
</feature>
<evidence type="ECO:0000256" key="4">
    <source>
        <dbReference type="PROSITE-ProRule" id="PRU00339"/>
    </source>
</evidence>
<dbReference type="CDD" id="cd07185">
    <property type="entry name" value="OmpA_C-like"/>
    <property type="match status" value="1"/>
</dbReference>
<feature type="signal peptide" evidence="6">
    <location>
        <begin position="1"/>
        <end position="18"/>
    </location>
</feature>
<feature type="repeat" description="TPR" evidence="4">
    <location>
        <begin position="56"/>
        <end position="89"/>
    </location>
</feature>
<dbReference type="InterPro" id="IPR006664">
    <property type="entry name" value="OMP_bac"/>
</dbReference>
<evidence type="ECO:0000259" key="7">
    <source>
        <dbReference type="PROSITE" id="PS51123"/>
    </source>
</evidence>
<feature type="domain" description="LysM" evidence="8">
    <location>
        <begin position="699"/>
        <end position="744"/>
    </location>
</feature>
<dbReference type="Gene3D" id="3.30.1330.60">
    <property type="entry name" value="OmpA-like domain"/>
    <property type="match status" value="1"/>
</dbReference>
<gene>
    <name evidence="9" type="ORF">JBKA6_0977</name>
</gene>
<dbReference type="PRINTS" id="PR01021">
    <property type="entry name" value="OMPADOMAIN"/>
</dbReference>
<keyword evidence="6" id="KW-0732">Signal</keyword>
<dbReference type="EMBL" id="AP014564">
    <property type="protein sequence ID" value="BAV94990.1"/>
    <property type="molecule type" value="Genomic_DNA"/>
</dbReference>
<evidence type="ECO:0000256" key="2">
    <source>
        <dbReference type="ARBA" id="ARBA00023136"/>
    </source>
</evidence>
<dbReference type="RefSeq" id="WP_096686423.1">
    <property type="nucleotide sequence ID" value="NZ_AP014564.1"/>
</dbReference>
<dbReference type="Proteomes" id="UP000243197">
    <property type="component" value="Chromosome"/>
</dbReference>
<sequence>MKIRFLCFIFCLTRVCVAQNSITQQAFELFNNRAYHQASSVLKKAFLKEKDTHIKNKILYTIGLCYFHNGNYMEAIGIFQRLISSGVNDLDIRKSYAKALLRVGNVDSAKDIVQGLDTSDAKSDKEEIKRLSLSIDLILEQKGKAPKYTVEKIAELNSDYSDFAPHLINDRELFFSSSRLNSIGNKVDQREGNSYSDIYMSRRGRDDNSIWTIPVSIGDNINTEFHEGVTSWNQETKTIYYTECVPYEENDKCGIYSRVYNDGIWSEKKLVFSPDSVWVAGHPTISKDGKTLYFSSDTKGSIGGKDIFKITHDPLTDEWGNVRNLGGLINTDKDEYYPSVDKNGDLYFSSDGRPGFGGFDIYKAVLTNDVFTEVEHLESNINSSADDFSITFSKDNTWGFFASNREGADNIYKYIPLPKFHLLKGLVLDKKTGEVLDNVKVKLEELYGDVNFSMTDIKGVYNFNKEIVKAQTNYKLTFEADNYLTKTWSFSTLGISDLEFNLLGNEYVHSTDINIFLDPINRPIVLPRIEYDFNSSELREDSKRELNSLVDVLMENHLLVIELRSHTDHIGSHEDNIRLSDQRAKKCVEYLVSKGVEKRRLSYKGMGETEPFVIPKNNESSFDYKTVLTEDFIKKLDREKEQEARQYNRRTDFKVLGKIRIEDLSTYDKDNTATAAFAIDTVKIDTSEVEFKEKPEDILYYTLSSEEENLRSVADKFNISVAELKKLNGGLSALRTFVGLKLKVSLTADYTDFDEKNYRLQRRDISWQRISVSLNITEDKLRNLNPDIEDKDLKNGLLIKIKE</sequence>
<dbReference type="Gene3D" id="2.120.10.30">
    <property type="entry name" value="TolB, C-terminal domain"/>
    <property type="match status" value="1"/>
</dbReference>
<reference evidence="9 10" key="1">
    <citation type="submission" date="2014-03" db="EMBL/GenBank/DDBJ databases">
        <title>complete genome sequence of Flavobacteriaceae bacterium JBKA-6.</title>
        <authorList>
            <person name="Takano T."/>
            <person name="Nakamura Y."/>
            <person name="Takuma S."/>
            <person name="Yasuike M."/>
            <person name="Matsuyama T."/>
            <person name="Sakai T."/>
            <person name="Fujiwara A."/>
            <person name="Kimoto K."/>
            <person name="Fukuda Y."/>
            <person name="Kondo H."/>
            <person name="Hirono I."/>
            <person name="Nakayasu C."/>
        </authorList>
    </citation>
    <scope>NUCLEOTIDE SEQUENCE [LARGE SCALE GENOMIC DNA]</scope>
    <source>
        <strain evidence="9 10">JBKA-6</strain>
    </source>
</reference>
<dbReference type="InterPro" id="IPR006665">
    <property type="entry name" value="OmpA-like"/>
</dbReference>
<dbReference type="PANTHER" id="PTHR30329">
    <property type="entry name" value="STATOR ELEMENT OF FLAGELLAR MOTOR COMPLEX"/>
    <property type="match status" value="1"/>
</dbReference>
<dbReference type="PROSITE" id="PS51782">
    <property type="entry name" value="LYSM"/>
    <property type="match status" value="1"/>
</dbReference>
<dbReference type="InterPro" id="IPR050330">
    <property type="entry name" value="Bact_OuterMem_StrucFunc"/>
</dbReference>
<evidence type="ECO:0000256" key="3">
    <source>
        <dbReference type="ARBA" id="ARBA00023237"/>
    </source>
</evidence>
<dbReference type="InterPro" id="IPR008969">
    <property type="entry name" value="CarboxyPept-like_regulatory"/>
</dbReference>
<evidence type="ECO:0000313" key="9">
    <source>
        <dbReference type="EMBL" id="BAV94990.1"/>
    </source>
</evidence>
<dbReference type="PANTHER" id="PTHR30329:SF21">
    <property type="entry name" value="LIPOPROTEIN YIAD-RELATED"/>
    <property type="match status" value="1"/>
</dbReference>
<name>A0A1J1E6M7_9FLAO</name>
<keyword evidence="4" id="KW-0802">TPR repeat</keyword>
<dbReference type="SUPFAM" id="SSF82171">
    <property type="entry name" value="DPP6 N-terminal domain-like"/>
    <property type="match status" value="1"/>
</dbReference>
<dbReference type="InterPro" id="IPR036737">
    <property type="entry name" value="OmpA-like_sf"/>
</dbReference>
<comment type="subcellular location">
    <subcellularLocation>
        <location evidence="1">Cell outer membrane</location>
    </subcellularLocation>
</comment>
<evidence type="ECO:0000256" key="1">
    <source>
        <dbReference type="ARBA" id="ARBA00004442"/>
    </source>
</evidence>
<dbReference type="SUPFAM" id="SSF48452">
    <property type="entry name" value="TPR-like"/>
    <property type="match status" value="1"/>
</dbReference>
<dbReference type="InterPro" id="IPR019734">
    <property type="entry name" value="TPR_rpt"/>
</dbReference>
<evidence type="ECO:0000259" key="8">
    <source>
        <dbReference type="PROSITE" id="PS51782"/>
    </source>
</evidence>
<evidence type="ECO:0000313" key="10">
    <source>
        <dbReference type="Proteomes" id="UP000243197"/>
    </source>
</evidence>
<dbReference type="InterPro" id="IPR018392">
    <property type="entry name" value="LysM"/>
</dbReference>
<keyword evidence="3" id="KW-0998">Cell outer membrane</keyword>
<dbReference type="InterPro" id="IPR011990">
    <property type="entry name" value="TPR-like_helical_dom_sf"/>
</dbReference>
<dbReference type="SUPFAM" id="SSF103088">
    <property type="entry name" value="OmpA-like"/>
    <property type="match status" value="1"/>
</dbReference>
<dbReference type="Gene3D" id="2.60.40.1120">
    <property type="entry name" value="Carboxypeptidase-like, regulatory domain"/>
    <property type="match status" value="1"/>
</dbReference>
<protein>
    <recommendedName>
        <fullName evidence="11">Peptidoglycan-associated lipoprotein</fullName>
    </recommendedName>
</protein>
<evidence type="ECO:0008006" key="11">
    <source>
        <dbReference type="Google" id="ProtNLM"/>
    </source>
</evidence>
<organism evidence="9 10">
    <name type="scientific">Ichthyobacterium seriolicida</name>
    <dbReference type="NCBI Taxonomy" id="242600"/>
    <lineage>
        <taxon>Bacteria</taxon>
        <taxon>Pseudomonadati</taxon>
        <taxon>Bacteroidota</taxon>
        <taxon>Flavobacteriia</taxon>
        <taxon>Flavobacteriales</taxon>
        <taxon>Ichthyobacteriaceae</taxon>
        <taxon>Ichthyobacterium</taxon>
    </lineage>
</organism>
<dbReference type="AlphaFoldDB" id="A0A1J1E6M7"/>
<proteinExistence type="predicted"/>
<evidence type="ECO:0000256" key="6">
    <source>
        <dbReference type="SAM" id="SignalP"/>
    </source>
</evidence>
<dbReference type="PROSITE" id="PS50005">
    <property type="entry name" value="TPR"/>
    <property type="match status" value="1"/>
</dbReference>
<dbReference type="Gene3D" id="1.25.40.10">
    <property type="entry name" value="Tetratricopeptide repeat domain"/>
    <property type="match status" value="1"/>
</dbReference>
<dbReference type="Pfam" id="PF07676">
    <property type="entry name" value="PD40"/>
    <property type="match status" value="3"/>
</dbReference>
<dbReference type="Pfam" id="PF12895">
    <property type="entry name" value="ANAPC3"/>
    <property type="match status" value="1"/>
</dbReference>
<dbReference type="SUPFAM" id="SSF49464">
    <property type="entry name" value="Carboxypeptidase regulatory domain-like"/>
    <property type="match status" value="1"/>
</dbReference>
<dbReference type="OrthoDB" id="9809364at2"/>
<keyword evidence="10" id="KW-1185">Reference proteome</keyword>
<dbReference type="InterPro" id="IPR011659">
    <property type="entry name" value="WD40"/>
</dbReference>
<dbReference type="Pfam" id="PF01476">
    <property type="entry name" value="LysM"/>
    <property type="match status" value="1"/>
</dbReference>
<feature type="domain" description="OmpA-like" evidence="7">
    <location>
        <begin position="518"/>
        <end position="659"/>
    </location>
</feature>
<dbReference type="InterPro" id="IPR011042">
    <property type="entry name" value="6-blade_b-propeller_TolB-like"/>
</dbReference>